<dbReference type="GO" id="GO:0016874">
    <property type="term" value="F:ligase activity"/>
    <property type="evidence" value="ECO:0007669"/>
    <property type="project" value="UniProtKB-KW"/>
</dbReference>
<evidence type="ECO:0000256" key="5">
    <source>
        <dbReference type="ARBA" id="ARBA00022490"/>
    </source>
</evidence>
<dbReference type="PANTHER" id="PTHR45765:SF1">
    <property type="entry name" value="METHIONINE--TRNA LIGASE, CYTOPLASMIC"/>
    <property type="match status" value="1"/>
</dbReference>
<proteinExistence type="inferred from homology"/>
<dbReference type="Pfam" id="PF19303">
    <property type="entry name" value="Anticodon_3"/>
    <property type="match status" value="1"/>
</dbReference>
<dbReference type="CDD" id="cd07957">
    <property type="entry name" value="Anticodon_Ia_Met"/>
    <property type="match status" value="1"/>
</dbReference>
<dbReference type="Gene3D" id="3.40.50.620">
    <property type="entry name" value="HUPs"/>
    <property type="match status" value="1"/>
</dbReference>
<dbReference type="CDD" id="cd02800">
    <property type="entry name" value="tRNA_bind_EcMetRS_like"/>
    <property type="match status" value="1"/>
</dbReference>
<feature type="domain" description="TRNA-binding" evidence="17">
    <location>
        <begin position="580"/>
        <end position="686"/>
    </location>
</feature>
<dbReference type="PROSITE" id="PS00178">
    <property type="entry name" value="AA_TRNA_LIGASE_I"/>
    <property type="match status" value="1"/>
</dbReference>
<dbReference type="Gene3D" id="2.40.50.140">
    <property type="entry name" value="Nucleic acid-binding proteins"/>
    <property type="match status" value="1"/>
</dbReference>
<keyword evidence="14 16" id="KW-0030">Aminoacyl-tRNA synthetase</keyword>
<organism evidence="18 19">
    <name type="scientific">Comamonas faecalis</name>
    <dbReference type="NCBI Taxonomy" id="1387849"/>
    <lineage>
        <taxon>Bacteria</taxon>
        <taxon>Pseudomonadati</taxon>
        <taxon>Pseudomonadota</taxon>
        <taxon>Betaproteobacteria</taxon>
        <taxon>Burkholderiales</taxon>
        <taxon>Comamonadaceae</taxon>
        <taxon>Comamonas</taxon>
    </lineage>
</organism>
<dbReference type="InterPro" id="IPR041872">
    <property type="entry name" value="Anticodon_Met"/>
</dbReference>
<comment type="caution">
    <text evidence="18">The sequence shown here is derived from an EMBL/GenBank/DDBJ whole genome shotgun (WGS) entry which is preliminary data.</text>
</comment>
<protein>
    <recommendedName>
        <fullName evidence="16">Methionine--tRNA ligase</fullName>
        <ecNumber evidence="16">6.1.1.10</ecNumber>
    </recommendedName>
    <alternativeName>
        <fullName evidence="16">Methionyl-tRNA synthetase</fullName>
        <shortName evidence="16">MetRS</shortName>
    </alternativeName>
</protein>
<dbReference type="NCBIfam" id="TIGR00399">
    <property type="entry name" value="metG_C_term"/>
    <property type="match status" value="1"/>
</dbReference>
<dbReference type="EMBL" id="BAABBP010000039">
    <property type="protein sequence ID" value="GAA4004571.1"/>
    <property type="molecule type" value="Genomic_DNA"/>
</dbReference>
<comment type="subcellular location">
    <subcellularLocation>
        <location evidence="2 16">Cytoplasm</location>
    </subcellularLocation>
</comment>
<evidence type="ECO:0000313" key="18">
    <source>
        <dbReference type="EMBL" id="GAA4004571.1"/>
    </source>
</evidence>
<dbReference type="InterPro" id="IPR014729">
    <property type="entry name" value="Rossmann-like_a/b/a_fold"/>
</dbReference>
<feature type="short sequence motif" description="'KMSKS' region" evidence="16">
    <location>
        <begin position="342"/>
        <end position="346"/>
    </location>
</feature>
<feature type="binding site" evidence="16">
    <location>
        <position position="157"/>
    </location>
    <ligand>
        <name>Zn(2+)</name>
        <dbReference type="ChEBI" id="CHEBI:29105"/>
    </ligand>
</feature>
<evidence type="ECO:0000256" key="10">
    <source>
        <dbReference type="ARBA" id="ARBA00022833"/>
    </source>
</evidence>
<dbReference type="Gene3D" id="1.10.730.10">
    <property type="entry name" value="Isoleucyl-tRNA Synthetase, Domain 1"/>
    <property type="match status" value="1"/>
</dbReference>
<dbReference type="InterPro" id="IPR004495">
    <property type="entry name" value="Met-tRNA-synth_bsu_C"/>
</dbReference>
<dbReference type="RefSeq" id="WP_344869927.1">
    <property type="nucleotide sequence ID" value="NZ_BAABBP010000039.1"/>
</dbReference>
<dbReference type="Pfam" id="PF09334">
    <property type="entry name" value="tRNA-synt_1g"/>
    <property type="match status" value="1"/>
</dbReference>
<evidence type="ECO:0000256" key="12">
    <source>
        <dbReference type="ARBA" id="ARBA00022884"/>
    </source>
</evidence>
<keyword evidence="9 16" id="KW-0547">Nucleotide-binding</keyword>
<feature type="binding site" evidence="16">
    <location>
        <position position="345"/>
    </location>
    <ligand>
        <name>ATP</name>
        <dbReference type="ChEBI" id="CHEBI:30616"/>
    </ligand>
</feature>
<evidence type="ECO:0000256" key="14">
    <source>
        <dbReference type="ARBA" id="ARBA00023146"/>
    </source>
</evidence>
<keyword evidence="7 16" id="KW-0436">Ligase</keyword>
<evidence type="ECO:0000256" key="11">
    <source>
        <dbReference type="ARBA" id="ARBA00022840"/>
    </source>
</evidence>
<evidence type="ECO:0000256" key="15">
    <source>
        <dbReference type="ARBA" id="ARBA00047364"/>
    </source>
</evidence>
<evidence type="ECO:0000256" key="2">
    <source>
        <dbReference type="ARBA" id="ARBA00004496"/>
    </source>
</evidence>
<dbReference type="Proteomes" id="UP001501627">
    <property type="component" value="Unassembled WGS sequence"/>
</dbReference>
<feature type="short sequence motif" description="'HIGH' region" evidence="16">
    <location>
        <begin position="13"/>
        <end position="23"/>
    </location>
</feature>
<evidence type="ECO:0000256" key="7">
    <source>
        <dbReference type="ARBA" id="ARBA00022598"/>
    </source>
</evidence>
<comment type="similarity">
    <text evidence="3 16">Belongs to the class-I aminoacyl-tRNA synthetase family. MetG type 1 subfamily.</text>
</comment>
<dbReference type="HAMAP" id="MF_00098">
    <property type="entry name" value="Met_tRNA_synth_type1"/>
    <property type="match status" value="1"/>
</dbReference>
<dbReference type="InterPro" id="IPR015413">
    <property type="entry name" value="Methionyl/Leucyl_tRNA_Synth"/>
</dbReference>
<keyword evidence="10 16" id="KW-0862">Zinc</keyword>
<dbReference type="Pfam" id="PF01588">
    <property type="entry name" value="tRNA_bind"/>
    <property type="match status" value="1"/>
</dbReference>
<comment type="cofactor">
    <cofactor evidence="16">
        <name>Zn(2+)</name>
        <dbReference type="ChEBI" id="CHEBI:29105"/>
    </cofactor>
    <text evidence="16">Binds 1 zinc ion per subunit.</text>
</comment>
<dbReference type="InterPro" id="IPR014758">
    <property type="entry name" value="Met-tRNA_synth"/>
</dbReference>
<dbReference type="InterPro" id="IPR001412">
    <property type="entry name" value="aa-tRNA-synth_I_CS"/>
</dbReference>
<dbReference type="InterPro" id="IPR029038">
    <property type="entry name" value="MetRS_Zn"/>
</dbReference>
<dbReference type="SUPFAM" id="SSF47323">
    <property type="entry name" value="Anticodon-binding domain of a subclass of class I aminoacyl-tRNA synthetases"/>
    <property type="match status" value="1"/>
</dbReference>
<dbReference type="SUPFAM" id="SSF50249">
    <property type="entry name" value="Nucleic acid-binding proteins"/>
    <property type="match status" value="1"/>
</dbReference>
<dbReference type="SUPFAM" id="SSF57770">
    <property type="entry name" value="Methionyl-tRNA synthetase (MetRS), Zn-domain"/>
    <property type="match status" value="1"/>
</dbReference>
<keyword evidence="5 16" id="KW-0963">Cytoplasm</keyword>
<evidence type="ECO:0000256" key="16">
    <source>
        <dbReference type="HAMAP-Rule" id="MF_00098"/>
    </source>
</evidence>
<feature type="binding site" evidence="16">
    <location>
        <position position="144"/>
    </location>
    <ligand>
        <name>Zn(2+)</name>
        <dbReference type="ChEBI" id="CHEBI:29105"/>
    </ligand>
</feature>
<comment type="catalytic activity">
    <reaction evidence="15 16">
        <text>tRNA(Met) + L-methionine + ATP = L-methionyl-tRNA(Met) + AMP + diphosphate</text>
        <dbReference type="Rhea" id="RHEA:13481"/>
        <dbReference type="Rhea" id="RHEA-COMP:9667"/>
        <dbReference type="Rhea" id="RHEA-COMP:9698"/>
        <dbReference type="ChEBI" id="CHEBI:30616"/>
        <dbReference type="ChEBI" id="CHEBI:33019"/>
        <dbReference type="ChEBI" id="CHEBI:57844"/>
        <dbReference type="ChEBI" id="CHEBI:78442"/>
        <dbReference type="ChEBI" id="CHEBI:78530"/>
        <dbReference type="ChEBI" id="CHEBI:456215"/>
        <dbReference type="EC" id="6.1.1.10"/>
    </reaction>
</comment>
<gene>
    <name evidence="16 18" type="primary">metG</name>
    <name evidence="18" type="ORF">GCM10022279_30790</name>
</gene>
<keyword evidence="11 16" id="KW-0067">ATP-binding</keyword>
<dbReference type="PROSITE" id="PS50886">
    <property type="entry name" value="TRBD"/>
    <property type="match status" value="1"/>
</dbReference>
<name>A0ABP7S094_9BURK</name>
<evidence type="ECO:0000313" key="19">
    <source>
        <dbReference type="Proteomes" id="UP001501627"/>
    </source>
</evidence>
<dbReference type="PRINTS" id="PR01041">
    <property type="entry name" value="TRNASYNTHMET"/>
</dbReference>
<evidence type="ECO:0000256" key="4">
    <source>
        <dbReference type="ARBA" id="ARBA00011738"/>
    </source>
</evidence>
<evidence type="ECO:0000256" key="1">
    <source>
        <dbReference type="ARBA" id="ARBA00003314"/>
    </source>
</evidence>
<keyword evidence="6 16" id="KW-0820">tRNA-binding</keyword>
<evidence type="ECO:0000256" key="8">
    <source>
        <dbReference type="ARBA" id="ARBA00022723"/>
    </source>
</evidence>
<dbReference type="InterPro" id="IPR012340">
    <property type="entry name" value="NA-bd_OB-fold"/>
</dbReference>
<dbReference type="InterPro" id="IPR002547">
    <property type="entry name" value="tRNA-bd_dom"/>
</dbReference>
<accession>A0ABP7S094</accession>
<feature type="binding site" evidence="16">
    <location>
        <position position="160"/>
    </location>
    <ligand>
        <name>Zn(2+)</name>
        <dbReference type="ChEBI" id="CHEBI:29105"/>
    </ligand>
</feature>
<dbReference type="PANTHER" id="PTHR45765">
    <property type="entry name" value="METHIONINE--TRNA LIGASE"/>
    <property type="match status" value="1"/>
</dbReference>
<dbReference type="Gene3D" id="2.20.28.20">
    <property type="entry name" value="Methionyl-tRNA synthetase, Zn-domain"/>
    <property type="match status" value="1"/>
</dbReference>
<dbReference type="NCBIfam" id="NF001100">
    <property type="entry name" value="PRK00133.1"/>
    <property type="match status" value="1"/>
</dbReference>
<reference evidence="19" key="1">
    <citation type="journal article" date="2019" name="Int. J. Syst. Evol. Microbiol.">
        <title>The Global Catalogue of Microorganisms (GCM) 10K type strain sequencing project: providing services to taxonomists for standard genome sequencing and annotation.</title>
        <authorList>
            <consortium name="The Broad Institute Genomics Platform"/>
            <consortium name="The Broad Institute Genome Sequencing Center for Infectious Disease"/>
            <person name="Wu L."/>
            <person name="Ma J."/>
        </authorList>
    </citation>
    <scope>NUCLEOTIDE SEQUENCE [LARGE SCALE GENOMIC DNA]</scope>
    <source>
        <strain evidence="19">JCM 17561</strain>
    </source>
</reference>
<dbReference type="NCBIfam" id="TIGR00398">
    <property type="entry name" value="metG"/>
    <property type="match status" value="1"/>
</dbReference>
<keyword evidence="13 16" id="KW-0648">Protein biosynthesis</keyword>
<dbReference type="CDD" id="cd00814">
    <property type="entry name" value="MetRS_core"/>
    <property type="match status" value="1"/>
</dbReference>
<dbReference type="SUPFAM" id="SSF52374">
    <property type="entry name" value="Nucleotidylyl transferase"/>
    <property type="match status" value="1"/>
</dbReference>
<evidence type="ECO:0000256" key="9">
    <source>
        <dbReference type="ARBA" id="ARBA00022741"/>
    </source>
</evidence>
<keyword evidence="8 16" id="KW-0479">Metal-binding</keyword>
<evidence type="ECO:0000256" key="6">
    <source>
        <dbReference type="ARBA" id="ARBA00022555"/>
    </source>
</evidence>
<evidence type="ECO:0000259" key="17">
    <source>
        <dbReference type="PROSITE" id="PS50886"/>
    </source>
</evidence>
<dbReference type="InterPro" id="IPR033911">
    <property type="entry name" value="MetRS_core"/>
</dbReference>
<comment type="function">
    <text evidence="1 16">Is required not only for elongation of protein synthesis but also for the initiation of all mRNA translation through initiator tRNA(fMet) aminoacylation.</text>
</comment>
<dbReference type="InterPro" id="IPR009080">
    <property type="entry name" value="tRNAsynth_Ia_anticodon-bd"/>
</dbReference>
<feature type="binding site" evidence="16">
    <location>
        <position position="147"/>
    </location>
    <ligand>
        <name>Zn(2+)</name>
        <dbReference type="ChEBI" id="CHEBI:29105"/>
    </ligand>
</feature>
<comment type="subunit">
    <text evidence="4 16">Homodimer.</text>
</comment>
<evidence type="ECO:0000256" key="13">
    <source>
        <dbReference type="ARBA" id="ARBA00022917"/>
    </source>
</evidence>
<dbReference type="EC" id="6.1.1.10" evidence="16"/>
<dbReference type="InterPro" id="IPR023458">
    <property type="entry name" value="Met-tRNA_ligase_1"/>
</dbReference>
<keyword evidence="12 16" id="KW-0694">RNA-binding</keyword>
<keyword evidence="19" id="KW-1185">Reference proteome</keyword>
<evidence type="ECO:0000256" key="3">
    <source>
        <dbReference type="ARBA" id="ARBA00008258"/>
    </source>
</evidence>
<sequence>MTARKLFVTTALPYANGHFHIGHIMEYIQADTWVRAQRMQGNAVNFVGADDAHGAPIMIAAEKAGKTPQQFVADIAAGRAQYLDGFHIAFDNWHSTDAPENHQLAQQIYLDLKANGLIETRTIEQFFDPEKNMFLPDRFIKGECPRCHAKDQYGDNCEVCGAVYAPTELIEPYSALSGARPELKTSEHFFFKLSDPRCVEFLKEWTQNGQHVQPEVAAKIREWFGVRTNPDGSTSEGLDDWDISRDAPYFGIEIPGAPGKYFYVWLDAPVGYLASLKNLLERRGEDYDAYMADPDLEQYHFIGKDIITFHTLFWPAMLKFSGRKTPTKICVHGFMTVNDGEKMSKSRGTGLDPLKYLALSMNPEWLRYYLGAKLNGRNEDIDFNPDDFMARVNADLIGKYVNIASRAAGFIAKRFGGQLGAVSDDGQQLLAALRTQQSAIVAAYEDRDTARAARDIMLLCDRVNAYVDANKPWELAKKEDMQARLHDVCTTCIEAFRLLTIYLKPMLPAVAAQVEGFLHVQPLAFADAHNLLGAGHAIGQYQHLMQRVTVEQLDALFALPEPEKVTPGGEEIAPEIKIDDFARIDLRIAKIVECKPVEGSTKLLQLTLDVGEGRMRNVFSGIASMYQPEQLVGKLTVLVANLAPRKMKFGVSEGMVLAASHADEKAHPGIYMLEPFPGAQPGMRIH</sequence>